<gene>
    <name evidence="2" type="primary">ttg2D</name>
    <name evidence="2" type="ORF">Lfee_0154</name>
    <name evidence="3" type="ORF">NCTC12022_03647</name>
</gene>
<dbReference type="InterPro" id="IPR008869">
    <property type="entry name" value="MlaC/ttg2D"/>
</dbReference>
<reference evidence="2 4" key="1">
    <citation type="submission" date="2015-11" db="EMBL/GenBank/DDBJ databases">
        <title>Genomic analysis of 38 Legionella species identifies large and diverse effector repertoires.</title>
        <authorList>
            <person name="Burstein D."/>
            <person name="Amaro F."/>
            <person name="Zusman T."/>
            <person name="Lifshitz Z."/>
            <person name="Cohen O."/>
            <person name="Gilbert J.A."/>
            <person name="Pupko T."/>
            <person name="Shuman H.A."/>
            <person name="Segal G."/>
        </authorList>
    </citation>
    <scope>NUCLEOTIDE SEQUENCE [LARGE SCALE GENOMIC DNA]</scope>
    <source>
        <strain evidence="2 4">WO-44C</strain>
    </source>
</reference>
<protein>
    <submittedName>
        <fullName evidence="2 3">Toluene tolerance protein Ttg2D</fullName>
    </submittedName>
</protein>
<dbReference type="PATRIC" id="fig|453.4.peg.173"/>
<keyword evidence="4" id="KW-1185">Reference proteome</keyword>
<sequence>MNVIKTIVLVASLAISQILWAQSSPLPMLEDTANQIITTLKQNKASLKDNPQVIHQAVQRYLLPNVDVNGMSRSVLGRQAWNKASAGERKQFATAFTQLVIRTYASPLAEYTDETVKFLPVRGSLSSRFLRVNSVIVRSNGQNIPLSYSLVSKNGTWKIYDLSVEGVSLLQSFRSQFAEALRSSSMQDLIKQMNQRSTVKKAA</sequence>
<proteinExistence type="predicted"/>
<dbReference type="RefSeq" id="WP_058443374.1">
    <property type="nucleotide sequence ID" value="NZ_CAAAHT010000013.1"/>
</dbReference>
<dbReference type="EMBL" id="UASS01000040">
    <property type="protein sequence ID" value="SPX62878.1"/>
    <property type="molecule type" value="Genomic_DNA"/>
</dbReference>
<keyword evidence="1" id="KW-0732">Signal</keyword>
<dbReference type="Proteomes" id="UP000251942">
    <property type="component" value="Unassembled WGS sequence"/>
</dbReference>
<dbReference type="PIRSF" id="PIRSF004649">
    <property type="entry name" value="MlaC"/>
    <property type="match status" value="1"/>
</dbReference>
<dbReference type="Proteomes" id="UP000054698">
    <property type="component" value="Unassembled WGS sequence"/>
</dbReference>
<evidence type="ECO:0000313" key="3">
    <source>
        <dbReference type="EMBL" id="SPX62878.1"/>
    </source>
</evidence>
<organism evidence="2 4">
    <name type="scientific">Legionella feeleii</name>
    <dbReference type="NCBI Taxonomy" id="453"/>
    <lineage>
        <taxon>Bacteria</taxon>
        <taxon>Pseudomonadati</taxon>
        <taxon>Pseudomonadota</taxon>
        <taxon>Gammaproteobacteria</taxon>
        <taxon>Legionellales</taxon>
        <taxon>Legionellaceae</taxon>
        <taxon>Legionella</taxon>
    </lineage>
</organism>
<dbReference type="Pfam" id="PF05494">
    <property type="entry name" value="MlaC"/>
    <property type="match status" value="1"/>
</dbReference>
<dbReference type="PANTHER" id="PTHR36573">
    <property type="entry name" value="INTERMEMBRANE PHOSPHOLIPID TRANSPORT SYSTEM BINDING PROTEIN MLAC"/>
    <property type="match status" value="1"/>
</dbReference>
<dbReference type="OrthoDB" id="9787053at2"/>
<dbReference type="EMBL" id="LNYB01000008">
    <property type="protein sequence ID" value="KTD04327.1"/>
    <property type="molecule type" value="Genomic_DNA"/>
</dbReference>
<dbReference type="PANTHER" id="PTHR36573:SF1">
    <property type="entry name" value="INTERMEMBRANE PHOSPHOLIPID TRANSPORT SYSTEM BINDING PROTEIN MLAC"/>
    <property type="match status" value="1"/>
</dbReference>
<feature type="signal peptide" evidence="1">
    <location>
        <begin position="1"/>
        <end position="21"/>
    </location>
</feature>
<evidence type="ECO:0000313" key="5">
    <source>
        <dbReference type="Proteomes" id="UP000251942"/>
    </source>
</evidence>
<evidence type="ECO:0000313" key="4">
    <source>
        <dbReference type="Proteomes" id="UP000054698"/>
    </source>
</evidence>
<evidence type="ECO:0000313" key="2">
    <source>
        <dbReference type="EMBL" id="KTD04327.1"/>
    </source>
</evidence>
<evidence type="ECO:0000256" key="1">
    <source>
        <dbReference type="SAM" id="SignalP"/>
    </source>
</evidence>
<feature type="chain" id="PRO_5036299306" evidence="1">
    <location>
        <begin position="22"/>
        <end position="203"/>
    </location>
</feature>
<dbReference type="InterPro" id="IPR042245">
    <property type="entry name" value="Tgt2/MlaC_sf"/>
</dbReference>
<dbReference type="Gene3D" id="3.10.450.710">
    <property type="entry name" value="Tgt2/MlaC"/>
    <property type="match status" value="1"/>
</dbReference>
<accession>A0A0W0U9K7</accession>
<name>A0A0W0U9K7_9GAMM</name>
<dbReference type="STRING" id="453.Lfee_0154"/>
<dbReference type="AlphaFoldDB" id="A0A0W0U9K7"/>
<reference evidence="3 5" key="2">
    <citation type="submission" date="2018-06" db="EMBL/GenBank/DDBJ databases">
        <authorList>
            <consortium name="Pathogen Informatics"/>
            <person name="Doyle S."/>
        </authorList>
    </citation>
    <scope>NUCLEOTIDE SEQUENCE [LARGE SCALE GENOMIC DNA]</scope>
    <source>
        <strain evidence="3 5">NCTC12022</strain>
    </source>
</reference>